<feature type="domain" description="Aminoglycoside phosphotransferase" evidence="1">
    <location>
        <begin position="55"/>
        <end position="255"/>
    </location>
</feature>
<dbReference type="Pfam" id="PF01636">
    <property type="entry name" value="APH"/>
    <property type="match status" value="1"/>
</dbReference>
<dbReference type="STRING" id="1081109.A0A162ITY1"/>
<reference evidence="2 3" key="1">
    <citation type="journal article" date="2016" name="Genome Biol. Evol.">
        <title>Divergent and convergent evolution of fungal pathogenicity.</title>
        <authorList>
            <person name="Shang Y."/>
            <person name="Xiao G."/>
            <person name="Zheng P."/>
            <person name="Cen K."/>
            <person name="Zhan S."/>
            <person name="Wang C."/>
        </authorList>
    </citation>
    <scope>NUCLEOTIDE SEQUENCE [LARGE SCALE GENOMIC DNA]</scope>
    <source>
        <strain evidence="2 3">RCEF 2490</strain>
    </source>
</reference>
<dbReference type="OrthoDB" id="4177236at2759"/>
<comment type="caution">
    <text evidence="2">The sequence shown here is derived from an EMBL/GenBank/DDBJ whole genome shotgun (WGS) entry which is preliminary data.</text>
</comment>
<dbReference type="AlphaFoldDB" id="A0A162ITY1"/>
<dbReference type="CDD" id="cd05120">
    <property type="entry name" value="APH_ChoK_like"/>
    <property type="match status" value="1"/>
</dbReference>
<organism evidence="2 3">
    <name type="scientific">Moelleriella libera RCEF 2490</name>
    <dbReference type="NCBI Taxonomy" id="1081109"/>
    <lineage>
        <taxon>Eukaryota</taxon>
        <taxon>Fungi</taxon>
        <taxon>Dikarya</taxon>
        <taxon>Ascomycota</taxon>
        <taxon>Pezizomycotina</taxon>
        <taxon>Sordariomycetes</taxon>
        <taxon>Hypocreomycetidae</taxon>
        <taxon>Hypocreales</taxon>
        <taxon>Clavicipitaceae</taxon>
        <taxon>Moelleriella</taxon>
    </lineage>
</organism>
<dbReference type="SUPFAM" id="SSF56112">
    <property type="entry name" value="Protein kinase-like (PK-like)"/>
    <property type="match status" value="1"/>
</dbReference>
<dbReference type="Gene3D" id="3.90.1200.10">
    <property type="match status" value="1"/>
</dbReference>
<protein>
    <submittedName>
        <fullName evidence="2">Phosphotransferase enzyme family protein</fullName>
    </submittedName>
</protein>
<dbReference type="PANTHER" id="PTHR21310">
    <property type="entry name" value="AMINOGLYCOSIDE PHOSPHOTRANSFERASE-RELATED-RELATED"/>
    <property type="match status" value="1"/>
</dbReference>
<dbReference type="InterPro" id="IPR011009">
    <property type="entry name" value="Kinase-like_dom_sf"/>
</dbReference>
<accession>A0A162ITY1</accession>
<evidence type="ECO:0000259" key="1">
    <source>
        <dbReference type="Pfam" id="PF01636"/>
    </source>
</evidence>
<keyword evidence="2" id="KW-0808">Transferase</keyword>
<dbReference type="InterPro" id="IPR051678">
    <property type="entry name" value="AGP_Transferase"/>
</dbReference>
<dbReference type="PANTHER" id="PTHR21310:SF48">
    <property type="entry name" value="AMINOGLYCOSIDE PHOSPHOTRANSFERASE DOMAIN-CONTAINING PROTEIN"/>
    <property type="match status" value="1"/>
</dbReference>
<dbReference type="EMBL" id="AZGY01000005">
    <property type="protein sequence ID" value="KZZ98342.1"/>
    <property type="molecule type" value="Genomic_DNA"/>
</dbReference>
<sequence length="283" mass="32669">MGSLPPLFVAPDLPAPLPTTETIAASQDVLQEYTGRRIVRVGDHFVVKYGAAVSLTEGENMLFVKQSSTVPVPTVYAIFSRRDEDKKFPTNYIVMENIAGETLEACWSTLDTQAKADVAGKLRGHLTQLRRIPSPGYFGLLGKRPYDNSVFWTSEEATRQMISGPFDTQQQMVNAMLENHLHRNQTKRKAEFYRRVLPNRLHDQPSVFTHGDVQRKNLLLKEDGTLVVLDWEDAGWYPNFWEYAMTMFSCRWEDDWHDWVVKAMDEYVEEYAWMHMLLGEIWA</sequence>
<proteinExistence type="predicted"/>
<evidence type="ECO:0000313" key="2">
    <source>
        <dbReference type="EMBL" id="KZZ98342.1"/>
    </source>
</evidence>
<gene>
    <name evidence="2" type="ORF">AAL_02860</name>
</gene>
<dbReference type="Proteomes" id="UP000078544">
    <property type="component" value="Unassembled WGS sequence"/>
</dbReference>
<dbReference type="GO" id="GO:0016740">
    <property type="term" value="F:transferase activity"/>
    <property type="evidence" value="ECO:0007669"/>
    <property type="project" value="UniProtKB-KW"/>
</dbReference>
<keyword evidence="3" id="KW-1185">Reference proteome</keyword>
<name>A0A162ITY1_9HYPO</name>
<dbReference type="InterPro" id="IPR002575">
    <property type="entry name" value="Aminoglycoside_PTrfase"/>
</dbReference>
<evidence type="ECO:0000313" key="3">
    <source>
        <dbReference type="Proteomes" id="UP000078544"/>
    </source>
</evidence>